<dbReference type="AlphaFoldDB" id="A0AB34VJD9"/>
<protein>
    <submittedName>
        <fullName evidence="1">Uncharacterized protein</fullName>
    </submittedName>
</protein>
<organism evidence="1 2">
    <name type="scientific">Pantoea stewartii</name>
    <dbReference type="NCBI Taxonomy" id="66269"/>
    <lineage>
        <taxon>Bacteria</taxon>
        <taxon>Pseudomonadati</taxon>
        <taxon>Pseudomonadota</taxon>
        <taxon>Gammaproteobacteria</taxon>
        <taxon>Enterobacterales</taxon>
        <taxon>Erwiniaceae</taxon>
        <taxon>Pantoea</taxon>
    </lineage>
</organism>
<accession>A0AB34VJD9</accession>
<gene>
    <name evidence="1" type="ORF">RSA13_02835</name>
</gene>
<sequence>MASDWNDELDKYENGRSFGEDLRDSVRAAFSATTLVSSITKAVSKPSDEYKSSLKYSWEKEGFFKEKDGF</sequence>
<comment type="caution">
    <text evidence="1">The sequence shown here is derived from an EMBL/GenBank/DDBJ whole genome shotgun (WGS) entry which is preliminary data.</text>
</comment>
<dbReference type="Proteomes" id="UP000072520">
    <property type="component" value="Unassembled WGS sequence"/>
</dbReference>
<evidence type="ECO:0000313" key="2">
    <source>
        <dbReference type="Proteomes" id="UP000072520"/>
    </source>
</evidence>
<dbReference type="EMBL" id="LDSI01000003">
    <property type="protein sequence ID" value="KTT00351.1"/>
    <property type="molecule type" value="Genomic_DNA"/>
</dbReference>
<evidence type="ECO:0000313" key="1">
    <source>
        <dbReference type="EMBL" id="KTT00351.1"/>
    </source>
</evidence>
<reference evidence="1 2" key="1">
    <citation type="journal article" date="2016" name="Front. Microbiol.">
        <title>Genomic Resource of Rice Seed Associated Bacteria.</title>
        <authorList>
            <person name="Midha S."/>
            <person name="Bansal K."/>
            <person name="Sharma S."/>
            <person name="Kumar N."/>
            <person name="Patil P.P."/>
            <person name="Chaudhry V."/>
            <person name="Patil P.B."/>
        </authorList>
    </citation>
    <scope>NUCLEOTIDE SEQUENCE [LARGE SCALE GENOMIC DNA]</scope>
    <source>
        <strain evidence="1 2">RSA13</strain>
    </source>
</reference>
<dbReference type="RefSeq" id="WP_058707916.1">
    <property type="nucleotide sequence ID" value="NZ_LDSI01000003.1"/>
</dbReference>
<proteinExistence type="predicted"/>
<name>A0AB34VJD9_9GAMM</name>